<dbReference type="InterPro" id="IPR003524">
    <property type="entry name" value="PNAcMuramoyl-5peptid_Trfase"/>
</dbReference>
<feature type="transmembrane region" description="Helical" evidence="12">
    <location>
        <begin position="229"/>
        <end position="256"/>
    </location>
</feature>
<dbReference type="AlphaFoldDB" id="A0A520N1I3"/>
<dbReference type="PANTHER" id="PTHR22926">
    <property type="entry name" value="PHOSPHO-N-ACETYLMURAMOYL-PENTAPEPTIDE-TRANSFERASE"/>
    <property type="match status" value="1"/>
</dbReference>
<feature type="binding site" evidence="14">
    <location>
        <position position="192"/>
    </location>
    <ligand>
        <name>Mg(2+)</name>
        <dbReference type="ChEBI" id="CHEBI:18420"/>
    </ligand>
</feature>
<evidence type="ECO:0000256" key="11">
    <source>
        <dbReference type="ARBA" id="ARBA00023316"/>
    </source>
</evidence>
<evidence type="ECO:0000256" key="10">
    <source>
        <dbReference type="ARBA" id="ARBA00023306"/>
    </source>
</evidence>
<evidence type="ECO:0000256" key="13">
    <source>
        <dbReference type="NCBIfam" id="TIGR00445"/>
    </source>
</evidence>
<keyword evidence="12 14" id="KW-0479">Metal-binding</keyword>
<dbReference type="Pfam" id="PF10555">
    <property type="entry name" value="MraY_sig1"/>
    <property type="match status" value="1"/>
</dbReference>
<evidence type="ECO:0000256" key="8">
    <source>
        <dbReference type="ARBA" id="ARBA00022989"/>
    </source>
</evidence>
<dbReference type="PROSITE" id="PS01348">
    <property type="entry name" value="MRAY_2"/>
    <property type="match status" value="1"/>
</dbReference>
<evidence type="ECO:0000256" key="14">
    <source>
        <dbReference type="PIRSR" id="PIRSR600715-1"/>
    </source>
</evidence>
<keyword evidence="10 12" id="KW-0131">Cell cycle</keyword>
<keyword evidence="12" id="KW-1003">Cell membrane</keyword>
<feature type="transmembrane region" description="Helical" evidence="12">
    <location>
        <begin position="134"/>
        <end position="152"/>
    </location>
</feature>
<keyword evidence="9 12" id="KW-0472">Membrane</keyword>
<feature type="transmembrane region" description="Helical" evidence="12">
    <location>
        <begin position="200"/>
        <end position="223"/>
    </location>
</feature>
<comment type="subcellular location">
    <subcellularLocation>
        <location evidence="12">Cell membrane</location>
        <topology evidence="12">Multi-pass membrane protein</topology>
    </subcellularLocation>
    <subcellularLocation>
        <location evidence="1">Membrane</location>
        <topology evidence="1">Multi-pass membrane protein</topology>
    </subcellularLocation>
</comment>
<dbReference type="HAMAP" id="MF_00038">
    <property type="entry name" value="MraY"/>
    <property type="match status" value="1"/>
</dbReference>
<keyword evidence="12 14" id="KW-0460">Magnesium</keyword>
<keyword evidence="6 12" id="KW-0133">Cell shape</keyword>
<comment type="similarity">
    <text evidence="2 12">Belongs to the glycosyltransferase 4 family. MraY subfamily.</text>
</comment>
<dbReference type="Proteomes" id="UP000315825">
    <property type="component" value="Unassembled WGS sequence"/>
</dbReference>
<dbReference type="GO" id="GO:0005886">
    <property type="term" value="C:plasma membrane"/>
    <property type="evidence" value="ECO:0007669"/>
    <property type="project" value="UniProtKB-SubCell"/>
</dbReference>
<keyword evidence="8 12" id="KW-1133">Transmembrane helix</keyword>
<keyword evidence="3 12" id="KW-0132">Cell division</keyword>
<protein>
    <recommendedName>
        <fullName evidence="12 13">Phospho-N-acetylmuramoyl-pentapeptide-transferase</fullName>
        <ecNumber evidence="12 13">2.7.8.13</ecNumber>
    </recommendedName>
    <alternativeName>
        <fullName evidence="12">UDP-MurNAc-pentapeptide phosphotransferase</fullName>
    </alternativeName>
</protein>
<comment type="catalytic activity">
    <reaction evidence="12">
        <text>UDP-N-acetyl-alpha-D-muramoyl-L-alanyl-gamma-D-glutamyl-meso-2,6-diaminopimeloyl-D-alanyl-D-alanine + di-trans,octa-cis-undecaprenyl phosphate = di-trans,octa-cis-undecaprenyl diphospho-N-acetyl-alpha-D-muramoyl-L-alanyl-D-glutamyl-meso-2,6-diaminopimeloyl-D-alanyl-D-alanine + UMP</text>
        <dbReference type="Rhea" id="RHEA:28386"/>
        <dbReference type="ChEBI" id="CHEBI:57865"/>
        <dbReference type="ChEBI" id="CHEBI:60392"/>
        <dbReference type="ChEBI" id="CHEBI:61386"/>
        <dbReference type="ChEBI" id="CHEBI:61387"/>
        <dbReference type="EC" id="2.7.8.13"/>
    </reaction>
</comment>
<dbReference type="GO" id="GO:0008963">
    <property type="term" value="F:phospho-N-acetylmuramoyl-pentapeptide-transferase activity"/>
    <property type="evidence" value="ECO:0007669"/>
    <property type="project" value="UniProtKB-UniRule"/>
</dbReference>
<evidence type="ECO:0000256" key="1">
    <source>
        <dbReference type="ARBA" id="ARBA00004141"/>
    </source>
</evidence>
<feature type="transmembrane region" description="Helical" evidence="12">
    <location>
        <begin position="73"/>
        <end position="91"/>
    </location>
</feature>
<evidence type="ECO:0000313" key="16">
    <source>
        <dbReference type="Proteomes" id="UP000315825"/>
    </source>
</evidence>
<dbReference type="GO" id="GO:0046872">
    <property type="term" value="F:metal ion binding"/>
    <property type="evidence" value="ECO:0007669"/>
    <property type="project" value="UniProtKB-KW"/>
</dbReference>
<dbReference type="GO" id="GO:0051301">
    <property type="term" value="P:cell division"/>
    <property type="evidence" value="ECO:0007669"/>
    <property type="project" value="UniProtKB-KW"/>
</dbReference>
<dbReference type="NCBIfam" id="TIGR00445">
    <property type="entry name" value="mraY"/>
    <property type="match status" value="1"/>
</dbReference>
<dbReference type="PROSITE" id="PS01347">
    <property type="entry name" value="MRAY_1"/>
    <property type="match status" value="1"/>
</dbReference>
<dbReference type="GO" id="GO:0009252">
    <property type="term" value="P:peptidoglycan biosynthetic process"/>
    <property type="evidence" value="ECO:0007669"/>
    <property type="project" value="UniProtKB-UniRule"/>
</dbReference>
<keyword evidence="7 12" id="KW-0573">Peptidoglycan synthesis</keyword>
<feature type="transmembrane region" description="Helical" evidence="12">
    <location>
        <begin position="97"/>
        <end position="114"/>
    </location>
</feature>
<comment type="pathway">
    <text evidence="12">Cell wall biogenesis; peptidoglycan biosynthesis.</text>
</comment>
<feature type="binding site" evidence="14">
    <location>
        <position position="267"/>
    </location>
    <ligand>
        <name>Mg(2+)</name>
        <dbReference type="ChEBI" id="CHEBI:18420"/>
    </ligand>
</feature>
<feature type="transmembrane region" description="Helical" evidence="12">
    <location>
        <begin position="288"/>
        <end position="311"/>
    </location>
</feature>
<evidence type="ECO:0000256" key="5">
    <source>
        <dbReference type="ARBA" id="ARBA00022692"/>
    </source>
</evidence>
<dbReference type="EC" id="2.7.8.13" evidence="12 13"/>
<evidence type="ECO:0000256" key="7">
    <source>
        <dbReference type="ARBA" id="ARBA00022984"/>
    </source>
</evidence>
<evidence type="ECO:0000256" key="6">
    <source>
        <dbReference type="ARBA" id="ARBA00022960"/>
    </source>
</evidence>
<comment type="caution">
    <text evidence="15">The sequence shown here is derived from an EMBL/GenBank/DDBJ whole genome shotgun (WGS) entry which is preliminary data.</text>
</comment>
<gene>
    <name evidence="12" type="primary">mraY</name>
    <name evidence="15" type="ORF">EVA92_00885</name>
</gene>
<dbReference type="PANTHER" id="PTHR22926:SF5">
    <property type="entry name" value="PHOSPHO-N-ACETYLMURAMOYL-PENTAPEPTIDE-TRANSFERASE HOMOLOG"/>
    <property type="match status" value="1"/>
</dbReference>
<dbReference type="Pfam" id="PF00953">
    <property type="entry name" value="Glycos_transf_4"/>
    <property type="match status" value="1"/>
</dbReference>
<name>A0A520N1I3_9GAMM</name>
<evidence type="ECO:0000256" key="9">
    <source>
        <dbReference type="ARBA" id="ARBA00023136"/>
    </source>
</evidence>
<dbReference type="InterPro" id="IPR018480">
    <property type="entry name" value="PNAcMuramoyl-5peptid_Trfase_CS"/>
</dbReference>
<dbReference type="GO" id="GO:0051992">
    <property type="term" value="F:UDP-N-acetylmuramoyl-L-alanyl-D-glutamyl-meso-2,6-diaminopimelyl-D-alanyl-D-alanine:undecaprenyl-phosphate transferase activity"/>
    <property type="evidence" value="ECO:0007669"/>
    <property type="project" value="RHEA"/>
</dbReference>
<evidence type="ECO:0000256" key="3">
    <source>
        <dbReference type="ARBA" id="ARBA00022618"/>
    </source>
</evidence>
<keyword evidence="4 12" id="KW-0808">Transferase</keyword>
<keyword evidence="11 12" id="KW-0961">Cell wall biogenesis/degradation</keyword>
<dbReference type="EMBL" id="SHBE01000001">
    <property type="protein sequence ID" value="RZO27331.1"/>
    <property type="molecule type" value="Genomic_DNA"/>
</dbReference>
<dbReference type="UniPathway" id="UPA00219"/>
<reference evidence="15 16" key="1">
    <citation type="submission" date="2019-02" db="EMBL/GenBank/DDBJ databases">
        <title>Prokaryotic population dynamics and viral predation in marine succession experiment using metagenomics: the confinement effect.</title>
        <authorList>
            <person name="Haro-Moreno J.M."/>
            <person name="Rodriguez-Valera F."/>
            <person name="Lopez-Perez M."/>
        </authorList>
    </citation>
    <scope>NUCLEOTIDE SEQUENCE [LARGE SCALE GENOMIC DNA]</scope>
    <source>
        <strain evidence="15">MED-G159</strain>
    </source>
</reference>
<dbReference type="GO" id="GO:0071555">
    <property type="term" value="P:cell wall organization"/>
    <property type="evidence" value="ECO:0007669"/>
    <property type="project" value="UniProtKB-KW"/>
</dbReference>
<feature type="transmembrane region" description="Helical" evidence="12">
    <location>
        <begin position="172"/>
        <end position="193"/>
    </location>
</feature>
<organism evidence="15 16">
    <name type="scientific">SAR86 cluster bacterium</name>
    <dbReference type="NCBI Taxonomy" id="2030880"/>
    <lineage>
        <taxon>Bacteria</taxon>
        <taxon>Pseudomonadati</taxon>
        <taxon>Pseudomonadota</taxon>
        <taxon>Gammaproteobacteria</taxon>
        <taxon>SAR86 cluster</taxon>
    </lineage>
</organism>
<dbReference type="GO" id="GO:0008360">
    <property type="term" value="P:regulation of cell shape"/>
    <property type="evidence" value="ECO:0007669"/>
    <property type="project" value="UniProtKB-KW"/>
</dbReference>
<comment type="function">
    <text evidence="12">Catalyzes the initial step of the lipid cycle reactions in the biosynthesis of the cell wall peptidoglycan: transfers peptidoglycan precursor phospho-MurNAc-pentapeptide from UDP-MurNAc-pentapeptide onto the lipid carrier undecaprenyl phosphate, yielding undecaprenyl-pyrophosphoryl-MurNAc-pentapeptide, known as lipid I.</text>
</comment>
<keyword evidence="5 12" id="KW-0812">Transmembrane</keyword>
<evidence type="ECO:0000256" key="12">
    <source>
        <dbReference type="HAMAP-Rule" id="MF_00038"/>
    </source>
</evidence>
<accession>A0A520N1I3</accession>
<dbReference type="InterPro" id="IPR000715">
    <property type="entry name" value="Glycosyl_transferase_4"/>
</dbReference>
<comment type="cofactor">
    <cofactor evidence="12 14">
        <name>Mg(2+)</name>
        <dbReference type="ChEBI" id="CHEBI:18420"/>
    </cofactor>
</comment>
<proteinExistence type="inferred from homology"/>
<feature type="transmembrane region" description="Helical" evidence="12">
    <location>
        <begin position="263"/>
        <end position="282"/>
    </location>
</feature>
<evidence type="ECO:0000313" key="15">
    <source>
        <dbReference type="EMBL" id="RZO27331.1"/>
    </source>
</evidence>
<feature type="transmembrane region" description="Helical" evidence="12">
    <location>
        <begin position="338"/>
        <end position="357"/>
    </location>
</feature>
<sequence length="360" mass="39510">MVEYFLSLSPETTGILNIFSYLSTRTIISTLTGLLLVLLFGDKFIQLIKKFQFNQNFDGRAPQAHKKKDGTPTMGGVLIIGSVVFSGLIWGDLSNKYLLLGLFCLSSFAVIGFIDDYKKIFSLDSKGLSSSTKIFYQIIVAFFISISLFITSDVSTDLAYIVPFFKNVSIDLGIGFIFISVFIIVGSSNAVNLTDGLDGLAILPVIIITAALGIIAWAAGNIIAADYLYIPYLVSTGELLVLCGALIGAGIGFLWFNAYPAQVFMGDIGSLSMGAFIAFVAIVVRHEIVFAVMSAVFVMEALSVILQVGSFKIRKKRVFKMAPIHHHFELSGWKEPKIIVRFWIITFIFVLIGLSLLKIR</sequence>
<evidence type="ECO:0000256" key="2">
    <source>
        <dbReference type="ARBA" id="ARBA00005583"/>
    </source>
</evidence>
<feature type="transmembrane region" description="Helical" evidence="12">
    <location>
        <begin position="18"/>
        <end position="40"/>
    </location>
</feature>
<evidence type="ECO:0000256" key="4">
    <source>
        <dbReference type="ARBA" id="ARBA00022679"/>
    </source>
</evidence>
<dbReference type="CDD" id="cd06852">
    <property type="entry name" value="GT_MraY"/>
    <property type="match status" value="1"/>
</dbReference>